<dbReference type="SUPFAM" id="SSF55961">
    <property type="entry name" value="Bet v1-like"/>
    <property type="match status" value="1"/>
</dbReference>
<evidence type="ECO:0000313" key="1">
    <source>
        <dbReference type="EMBL" id="RJS45689.1"/>
    </source>
</evidence>
<evidence type="ECO:0008006" key="3">
    <source>
        <dbReference type="Google" id="ProtNLM"/>
    </source>
</evidence>
<organism evidence="1 2">
    <name type="scientific">Nocardioides cavernaquae</name>
    <dbReference type="NCBI Taxonomy" id="2321396"/>
    <lineage>
        <taxon>Bacteria</taxon>
        <taxon>Bacillati</taxon>
        <taxon>Actinomycetota</taxon>
        <taxon>Actinomycetes</taxon>
        <taxon>Propionibacteriales</taxon>
        <taxon>Nocardioidaceae</taxon>
        <taxon>Nocardioides</taxon>
    </lineage>
</organism>
<dbReference type="EMBL" id="QYRP01000002">
    <property type="protein sequence ID" value="RJS45689.1"/>
    <property type="molecule type" value="Genomic_DNA"/>
</dbReference>
<dbReference type="OrthoDB" id="3783894at2"/>
<evidence type="ECO:0000313" key="2">
    <source>
        <dbReference type="Proteomes" id="UP000276542"/>
    </source>
</evidence>
<dbReference type="AlphaFoldDB" id="A0A3A5H4Q8"/>
<comment type="caution">
    <text evidence="1">The sequence shown here is derived from an EMBL/GenBank/DDBJ whole genome shotgun (WGS) entry which is preliminary data.</text>
</comment>
<name>A0A3A5H4Q8_9ACTN</name>
<proteinExistence type="predicted"/>
<accession>A0A3A5H4Q8</accession>
<sequence>MSTAGTLPAMDVSVSSLVRRSMADVAAHAIDVRTASEWQPHVLGRRVPLGFEVVDYDPSSHIILRSEQGPVAFEATYSWVPQGTWTRVTLRQTGDAPGVGLAASILEKALAKAMGKNLARLVELLEQPAA</sequence>
<dbReference type="Gene3D" id="3.30.530.20">
    <property type="match status" value="1"/>
</dbReference>
<dbReference type="Proteomes" id="UP000276542">
    <property type="component" value="Unassembled WGS sequence"/>
</dbReference>
<dbReference type="RefSeq" id="WP_120059589.1">
    <property type="nucleotide sequence ID" value="NZ_QYRP01000002.1"/>
</dbReference>
<protein>
    <recommendedName>
        <fullName evidence="3">SRPBCC family protein</fullName>
    </recommendedName>
</protein>
<gene>
    <name evidence="1" type="ORF">D4739_05280</name>
</gene>
<reference evidence="2" key="1">
    <citation type="submission" date="2018-09" db="EMBL/GenBank/DDBJ databases">
        <authorList>
            <person name="Zhu H."/>
        </authorList>
    </citation>
    <scope>NUCLEOTIDE SEQUENCE [LARGE SCALE GENOMIC DNA]</scope>
    <source>
        <strain evidence="2">K1W22B-1</strain>
    </source>
</reference>
<keyword evidence="2" id="KW-1185">Reference proteome</keyword>
<dbReference type="InterPro" id="IPR019587">
    <property type="entry name" value="Polyketide_cyclase/dehydratase"/>
</dbReference>
<dbReference type="Pfam" id="PF10604">
    <property type="entry name" value="Polyketide_cyc2"/>
    <property type="match status" value="1"/>
</dbReference>
<dbReference type="InterPro" id="IPR023393">
    <property type="entry name" value="START-like_dom_sf"/>
</dbReference>